<organism evidence="2 3">
    <name type="scientific">Liparis tanakae</name>
    <name type="common">Tanaka's snailfish</name>
    <dbReference type="NCBI Taxonomy" id="230148"/>
    <lineage>
        <taxon>Eukaryota</taxon>
        <taxon>Metazoa</taxon>
        <taxon>Chordata</taxon>
        <taxon>Craniata</taxon>
        <taxon>Vertebrata</taxon>
        <taxon>Euteleostomi</taxon>
        <taxon>Actinopterygii</taxon>
        <taxon>Neopterygii</taxon>
        <taxon>Teleostei</taxon>
        <taxon>Neoteleostei</taxon>
        <taxon>Acanthomorphata</taxon>
        <taxon>Eupercaria</taxon>
        <taxon>Perciformes</taxon>
        <taxon>Cottioidei</taxon>
        <taxon>Cottales</taxon>
        <taxon>Liparidae</taxon>
        <taxon>Liparis</taxon>
    </lineage>
</organism>
<feature type="region of interest" description="Disordered" evidence="1">
    <location>
        <begin position="1"/>
        <end position="98"/>
    </location>
</feature>
<feature type="compositionally biased region" description="Polar residues" evidence="1">
    <location>
        <begin position="219"/>
        <end position="230"/>
    </location>
</feature>
<keyword evidence="3" id="KW-1185">Reference proteome</keyword>
<feature type="compositionally biased region" description="Basic residues" evidence="1">
    <location>
        <begin position="161"/>
        <end position="170"/>
    </location>
</feature>
<gene>
    <name evidence="2" type="ORF">EYF80_052252</name>
</gene>
<evidence type="ECO:0000313" key="2">
    <source>
        <dbReference type="EMBL" id="TNN37579.1"/>
    </source>
</evidence>
<feature type="region of interest" description="Disordered" evidence="1">
    <location>
        <begin position="156"/>
        <end position="176"/>
    </location>
</feature>
<feature type="compositionally biased region" description="Low complexity" evidence="1">
    <location>
        <begin position="83"/>
        <end position="93"/>
    </location>
</feature>
<protein>
    <submittedName>
        <fullName evidence="2">Uncharacterized protein</fullName>
    </submittedName>
</protein>
<reference evidence="2 3" key="1">
    <citation type="submission" date="2019-03" db="EMBL/GenBank/DDBJ databases">
        <title>First draft genome of Liparis tanakae, snailfish: a comprehensive survey of snailfish specific genes.</title>
        <authorList>
            <person name="Kim W."/>
            <person name="Song I."/>
            <person name="Jeong J.-H."/>
            <person name="Kim D."/>
            <person name="Kim S."/>
            <person name="Ryu S."/>
            <person name="Song J.Y."/>
            <person name="Lee S.K."/>
        </authorList>
    </citation>
    <scope>NUCLEOTIDE SEQUENCE [LARGE SCALE GENOMIC DNA]</scope>
    <source>
        <tissue evidence="2">Muscle</tissue>
    </source>
</reference>
<comment type="caution">
    <text evidence="2">The sequence shown here is derived from an EMBL/GenBank/DDBJ whole genome shotgun (WGS) entry which is preliminary data.</text>
</comment>
<sequence length="237" mass="25130">MTTHHVSSCGERREERHPHRHLVSGHAIKDGRGAGGAAAQGERHAARHVAAVGRSEGDVEVERVEQPGRAQQGGRRREGGGDAAAEAAGAAAAPRPPRLRLLRGPALLRPPPLRAPHRQLHALRANQRPALLVRGAVRVGGVLGAPPGGARAVGQVGVPRGRGRRRRRRAGGVFRGDDGTGRSWRLRLLRTRRRREVGVGSLLGRRAAGSSERCEPQAECSSSTEDSGLSETGAKEI</sequence>
<evidence type="ECO:0000256" key="1">
    <source>
        <dbReference type="SAM" id="MobiDB-lite"/>
    </source>
</evidence>
<accession>A0A4Z2F8M3</accession>
<proteinExistence type="predicted"/>
<dbReference type="AlphaFoldDB" id="A0A4Z2F8M3"/>
<name>A0A4Z2F8M3_9TELE</name>
<dbReference type="Proteomes" id="UP000314294">
    <property type="component" value="Unassembled WGS sequence"/>
</dbReference>
<dbReference type="EMBL" id="SRLO01001468">
    <property type="protein sequence ID" value="TNN37579.1"/>
    <property type="molecule type" value="Genomic_DNA"/>
</dbReference>
<feature type="region of interest" description="Disordered" evidence="1">
    <location>
        <begin position="199"/>
        <end position="237"/>
    </location>
</feature>
<feature type="compositionally biased region" description="Basic and acidic residues" evidence="1">
    <location>
        <begin position="55"/>
        <end position="66"/>
    </location>
</feature>
<evidence type="ECO:0000313" key="3">
    <source>
        <dbReference type="Proteomes" id="UP000314294"/>
    </source>
</evidence>